<proteinExistence type="predicted"/>
<dbReference type="OrthoDB" id="9802248at2"/>
<reference evidence="2 3" key="1">
    <citation type="submission" date="2016-11" db="EMBL/GenBank/DDBJ databases">
        <authorList>
            <person name="Jaros S."/>
            <person name="Januszkiewicz K."/>
            <person name="Wedrychowicz H."/>
        </authorList>
    </citation>
    <scope>NUCLEOTIDE SEQUENCE [LARGE SCALE GENOMIC DNA]</scope>
    <source>
        <strain evidence="2 3">DSM 15930</strain>
    </source>
</reference>
<sequence length="232" mass="26297">MKYEINRIDLQGVNSYLIKTEKGNILVDSGGPMFLDKAYNSRREQIVNKLTELSCTKENLLLIVLTHGDCDHSYNARYLSDLYEVPIALHKEDVYLVNQLTSEAILLNCKYKSIKYRIIMRFIKPIMKKVSNKIASAFEGFLPRVSIEDGMRLDEYGLEGTIVHIPGHTNGSIAIITDQGDCIVGDTYANLKKPEPAMNALDFNQLTNSLRKLSTYTVKKMYPGHGAPYRIE</sequence>
<keyword evidence="3" id="KW-1185">Reference proteome</keyword>
<dbReference type="InterPro" id="IPR036866">
    <property type="entry name" value="RibonucZ/Hydroxyglut_hydro"/>
</dbReference>
<dbReference type="Pfam" id="PF00753">
    <property type="entry name" value="Lactamase_B"/>
    <property type="match status" value="1"/>
</dbReference>
<dbReference type="InterPro" id="IPR050662">
    <property type="entry name" value="Sec-metab_biosynth-thioest"/>
</dbReference>
<dbReference type="AlphaFoldDB" id="A0A1M7KG09"/>
<dbReference type="InterPro" id="IPR001279">
    <property type="entry name" value="Metallo-B-lactamas"/>
</dbReference>
<organism evidence="2 3">
    <name type="scientific">Anaerosporobacter mobilis DSM 15930</name>
    <dbReference type="NCBI Taxonomy" id="1120996"/>
    <lineage>
        <taxon>Bacteria</taxon>
        <taxon>Bacillati</taxon>
        <taxon>Bacillota</taxon>
        <taxon>Clostridia</taxon>
        <taxon>Lachnospirales</taxon>
        <taxon>Lachnospiraceae</taxon>
        <taxon>Anaerosporobacter</taxon>
    </lineage>
</organism>
<protein>
    <submittedName>
        <fullName evidence="2">Glyoxylase, beta-lactamase superfamily II</fullName>
    </submittedName>
</protein>
<evidence type="ECO:0000313" key="3">
    <source>
        <dbReference type="Proteomes" id="UP000184038"/>
    </source>
</evidence>
<dbReference type="RefSeq" id="WP_073288609.1">
    <property type="nucleotide sequence ID" value="NZ_FRCP01000013.1"/>
</dbReference>
<evidence type="ECO:0000313" key="2">
    <source>
        <dbReference type="EMBL" id="SHM64218.1"/>
    </source>
</evidence>
<dbReference type="PANTHER" id="PTHR23131">
    <property type="entry name" value="ENDORIBONUCLEASE LACTB2"/>
    <property type="match status" value="1"/>
</dbReference>
<dbReference type="Gene3D" id="3.60.15.10">
    <property type="entry name" value="Ribonuclease Z/Hydroxyacylglutathione hydrolase-like"/>
    <property type="match status" value="1"/>
</dbReference>
<accession>A0A1M7KG09</accession>
<dbReference type="EMBL" id="FRCP01000013">
    <property type="protein sequence ID" value="SHM64218.1"/>
    <property type="molecule type" value="Genomic_DNA"/>
</dbReference>
<dbReference type="STRING" id="1120996.SAMN02746066_02736"/>
<dbReference type="SMART" id="SM00849">
    <property type="entry name" value="Lactamase_B"/>
    <property type="match status" value="1"/>
</dbReference>
<dbReference type="Proteomes" id="UP000184038">
    <property type="component" value="Unassembled WGS sequence"/>
</dbReference>
<dbReference type="PANTHER" id="PTHR23131:SF0">
    <property type="entry name" value="ENDORIBONUCLEASE LACTB2"/>
    <property type="match status" value="1"/>
</dbReference>
<gene>
    <name evidence="2" type="ORF">SAMN02746066_02736</name>
</gene>
<evidence type="ECO:0000259" key="1">
    <source>
        <dbReference type="SMART" id="SM00849"/>
    </source>
</evidence>
<feature type="domain" description="Metallo-beta-lactamase" evidence="1">
    <location>
        <begin position="12"/>
        <end position="225"/>
    </location>
</feature>
<dbReference type="SUPFAM" id="SSF56281">
    <property type="entry name" value="Metallo-hydrolase/oxidoreductase"/>
    <property type="match status" value="1"/>
</dbReference>
<name>A0A1M7KG09_9FIRM</name>